<feature type="transmembrane region" description="Helical" evidence="2">
    <location>
        <begin position="38"/>
        <end position="62"/>
    </location>
</feature>
<reference evidence="3" key="2">
    <citation type="journal article" date="2021" name="PeerJ">
        <title>Extensive microbial diversity within the chicken gut microbiome revealed by metagenomics and culture.</title>
        <authorList>
            <person name="Gilroy R."/>
            <person name="Ravi A."/>
            <person name="Getino M."/>
            <person name="Pursley I."/>
            <person name="Horton D.L."/>
            <person name="Alikhan N.F."/>
            <person name="Baker D."/>
            <person name="Gharbi K."/>
            <person name="Hall N."/>
            <person name="Watson M."/>
            <person name="Adriaenssens E.M."/>
            <person name="Foster-Nyarko E."/>
            <person name="Jarju S."/>
            <person name="Secka A."/>
            <person name="Antonio M."/>
            <person name="Oren A."/>
            <person name="Chaudhuri R.R."/>
            <person name="La Ragione R."/>
            <person name="Hildebrand F."/>
            <person name="Pallen M.J."/>
        </authorList>
    </citation>
    <scope>NUCLEOTIDE SEQUENCE</scope>
    <source>
        <strain evidence="3">ChiSjej1B19-3389</strain>
    </source>
</reference>
<evidence type="ECO:0000256" key="1">
    <source>
        <dbReference type="SAM" id="MobiDB-lite"/>
    </source>
</evidence>
<protein>
    <submittedName>
        <fullName evidence="3">Uncharacterized protein</fullName>
    </submittedName>
</protein>
<dbReference type="EMBL" id="DVFW01000042">
    <property type="protein sequence ID" value="HIQ81164.1"/>
    <property type="molecule type" value="Genomic_DNA"/>
</dbReference>
<feature type="region of interest" description="Disordered" evidence="1">
    <location>
        <begin position="1"/>
        <end position="20"/>
    </location>
</feature>
<evidence type="ECO:0000256" key="2">
    <source>
        <dbReference type="SAM" id="Phobius"/>
    </source>
</evidence>
<reference evidence="3" key="1">
    <citation type="submission" date="2020-10" db="EMBL/GenBank/DDBJ databases">
        <authorList>
            <person name="Gilroy R."/>
        </authorList>
    </citation>
    <scope>NUCLEOTIDE SEQUENCE</scope>
    <source>
        <strain evidence="3">ChiSjej1B19-3389</strain>
    </source>
</reference>
<sequence>MPERDQRKRQPAFADQYGDSYGELQNSEKKRRHFGRNILITLGVLIVLLAVSFVVVVCLALQTEDLEKFDTPPDDGLVYTLAQSFIFGQRQEITDEQINAFFACLFDQKQESVPEGLQISADALAVYFHDTQPSEIYVKLLCGKQVVVLSALADIWLDTEQKQLIVDIKETRIGALAVAPDWVIPFLFAHEAVTPVSDQISCSGNLVYVPSYWTVQALSNEVTFEVKEFIPQQAHVQILTSSAADVIGGFFEGLF</sequence>
<evidence type="ECO:0000313" key="4">
    <source>
        <dbReference type="Proteomes" id="UP000886787"/>
    </source>
</evidence>
<comment type="caution">
    <text evidence="3">The sequence shown here is derived from an EMBL/GenBank/DDBJ whole genome shotgun (WGS) entry which is preliminary data.</text>
</comment>
<keyword evidence="2" id="KW-0812">Transmembrane</keyword>
<keyword evidence="2" id="KW-1133">Transmembrane helix</keyword>
<name>A0A9D0ZKT6_9FIRM</name>
<keyword evidence="2" id="KW-0472">Membrane</keyword>
<dbReference type="AlphaFoldDB" id="A0A9D0ZKT6"/>
<proteinExistence type="predicted"/>
<gene>
    <name evidence="3" type="ORF">IAD32_07795</name>
</gene>
<organism evidence="3 4">
    <name type="scientific">Candidatus Scatavimonas merdigallinarum</name>
    <dbReference type="NCBI Taxonomy" id="2840914"/>
    <lineage>
        <taxon>Bacteria</taxon>
        <taxon>Bacillati</taxon>
        <taxon>Bacillota</taxon>
        <taxon>Clostridia</taxon>
        <taxon>Eubacteriales</taxon>
        <taxon>Oscillospiraceae</taxon>
        <taxon>Oscillospiraceae incertae sedis</taxon>
        <taxon>Candidatus Scatavimonas</taxon>
    </lineage>
</organism>
<accession>A0A9D0ZKT6</accession>
<dbReference type="Proteomes" id="UP000886787">
    <property type="component" value="Unassembled WGS sequence"/>
</dbReference>
<evidence type="ECO:0000313" key="3">
    <source>
        <dbReference type="EMBL" id="HIQ81164.1"/>
    </source>
</evidence>